<name>A0A512B9W1_9BACT</name>
<organism evidence="1 2">
    <name type="scientific">Segetibacter aerophilus</name>
    <dbReference type="NCBI Taxonomy" id="670293"/>
    <lineage>
        <taxon>Bacteria</taxon>
        <taxon>Pseudomonadati</taxon>
        <taxon>Bacteroidota</taxon>
        <taxon>Chitinophagia</taxon>
        <taxon>Chitinophagales</taxon>
        <taxon>Chitinophagaceae</taxon>
        <taxon>Segetibacter</taxon>
    </lineage>
</organism>
<evidence type="ECO:0000313" key="2">
    <source>
        <dbReference type="Proteomes" id="UP000321513"/>
    </source>
</evidence>
<dbReference type="EMBL" id="BJYT01000004">
    <property type="protein sequence ID" value="GEO08729.1"/>
    <property type="molecule type" value="Genomic_DNA"/>
</dbReference>
<evidence type="ECO:0000313" key="1">
    <source>
        <dbReference type="EMBL" id="GEO08729.1"/>
    </source>
</evidence>
<gene>
    <name evidence="1" type="ORF">SAE01_12250</name>
</gene>
<dbReference type="Proteomes" id="UP000321513">
    <property type="component" value="Unassembled WGS sequence"/>
</dbReference>
<sequence>MEIYGLTRQWFDWCFENPEKINPNHSALYFFILEHSNRMGWKEKFGLPTTMAKDAIGIKSYNTYIKTLRDLVEWGFIKMIQLSKNQYSSNIIALSKNVKAHNKALDKAMIKHSTKQSESTGESIDSIDIPITNIHITNIHEKASPFNFRTELIDFGFYENLVDDWLKVRKNKRATNTETAFKSFLTEVQKTTLDKNEVLQVCIERSWSGLKIEWLDNINQSFKNASSDGFNRAGWRLNKHEAGIAGALVDLAEDLNARGIPDL</sequence>
<comment type="caution">
    <text evidence="1">The sequence shown here is derived from an EMBL/GenBank/DDBJ whole genome shotgun (WGS) entry which is preliminary data.</text>
</comment>
<proteinExistence type="predicted"/>
<reference evidence="1 2" key="1">
    <citation type="submission" date="2019-07" db="EMBL/GenBank/DDBJ databases">
        <title>Whole genome shotgun sequence of Segetibacter aerophilus NBRC 106135.</title>
        <authorList>
            <person name="Hosoyama A."/>
            <person name="Uohara A."/>
            <person name="Ohji S."/>
            <person name="Ichikawa N."/>
        </authorList>
    </citation>
    <scope>NUCLEOTIDE SEQUENCE [LARGE SCALE GENOMIC DNA]</scope>
    <source>
        <strain evidence="1 2">NBRC 106135</strain>
    </source>
</reference>
<protein>
    <submittedName>
        <fullName evidence="1">Uncharacterized protein</fullName>
    </submittedName>
</protein>
<dbReference type="AlphaFoldDB" id="A0A512B9W1"/>
<keyword evidence="2" id="KW-1185">Reference proteome</keyword>
<accession>A0A512B9W1</accession>